<proteinExistence type="predicted"/>
<evidence type="ECO:0000313" key="1">
    <source>
        <dbReference type="EMBL" id="MBB5575995.1"/>
    </source>
</evidence>
<name>A0A7W8XUV8_9HYPH</name>
<protein>
    <submittedName>
        <fullName evidence="1">Uncharacterized protein</fullName>
    </submittedName>
</protein>
<comment type="caution">
    <text evidence="1">The sequence shown here is derived from an EMBL/GenBank/DDBJ whole genome shotgun (WGS) entry which is preliminary data.</text>
</comment>
<dbReference type="EMBL" id="JACHBI010000010">
    <property type="protein sequence ID" value="MBB5575995.1"/>
    <property type="molecule type" value="Genomic_DNA"/>
</dbReference>
<reference evidence="1 2" key="1">
    <citation type="submission" date="2020-08" db="EMBL/GenBank/DDBJ databases">
        <title>Genomic Encyclopedia of Type Strains, Phase IV (KMG-V): Genome sequencing to study the core and pangenomes of soil and plant-associated prokaryotes.</title>
        <authorList>
            <person name="Whitman W."/>
        </authorList>
    </citation>
    <scope>NUCLEOTIDE SEQUENCE [LARGE SCALE GENOMIC DNA]</scope>
    <source>
        <strain evidence="1 2">SEMIA 4064</strain>
    </source>
</reference>
<dbReference type="RefSeq" id="WP_183939506.1">
    <property type="nucleotide sequence ID" value="NZ_JACHBI010000010.1"/>
</dbReference>
<organism evidence="1 2">
    <name type="scientific">Rhizobium paranaense</name>
    <dbReference type="NCBI Taxonomy" id="1650438"/>
    <lineage>
        <taxon>Bacteria</taxon>
        <taxon>Pseudomonadati</taxon>
        <taxon>Pseudomonadota</taxon>
        <taxon>Alphaproteobacteria</taxon>
        <taxon>Hyphomicrobiales</taxon>
        <taxon>Rhizobiaceae</taxon>
        <taxon>Rhizobium/Agrobacterium group</taxon>
        <taxon>Rhizobium</taxon>
    </lineage>
</organism>
<evidence type="ECO:0000313" key="2">
    <source>
        <dbReference type="Proteomes" id="UP000549882"/>
    </source>
</evidence>
<sequence length="125" mass="13445">MLLDFPSEPGQADVLICLDNPQVAKHIGSVLSARGLTVATVPVSGLDATFEQPGGQVVVTHTAMIGRVRSRLHLPVVNVEAFIFERPDHSTTGAPKQFDGPAFVKRVMTVMSDAERRRRGDGRAA</sequence>
<gene>
    <name evidence="1" type="ORF">GGD50_004630</name>
</gene>
<keyword evidence="2" id="KW-1185">Reference proteome</keyword>
<dbReference type="Proteomes" id="UP000549882">
    <property type="component" value="Unassembled WGS sequence"/>
</dbReference>
<dbReference type="AlphaFoldDB" id="A0A7W8XUV8"/>
<accession>A0A7W8XUV8</accession>